<evidence type="ECO:0000313" key="1">
    <source>
        <dbReference type="EMBL" id="MSU01888.1"/>
    </source>
</evidence>
<dbReference type="AlphaFoldDB" id="A0A6N7Y084"/>
<proteinExistence type="predicted"/>
<dbReference type="Proteomes" id="UP000469523">
    <property type="component" value="Unassembled WGS sequence"/>
</dbReference>
<accession>A0A6N7Y084</accession>
<dbReference type="InterPro" id="IPR014208">
    <property type="entry name" value="Spore_III_D"/>
</dbReference>
<dbReference type="Pfam" id="PF12116">
    <property type="entry name" value="SpoIIID"/>
    <property type="match status" value="1"/>
</dbReference>
<evidence type="ECO:0000313" key="2">
    <source>
        <dbReference type="Proteomes" id="UP000469523"/>
    </source>
</evidence>
<name>A0A6N7Y084_9FIRM</name>
<organism evidence="1 2">
    <name type="scientific">Tissierella pigra</name>
    <dbReference type="NCBI Taxonomy" id="2607614"/>
    <lineage>
        <taxon>Bacteria</taxon>
        <taxon>Bacillati</taxon>
        <taxon>Bacillota</taxon>
        <taxon>Tissierellia</taxon>
        <taxon>Tissierellales</taxon>
        <taxon>Tissierellaceae</taxon>
        <taxon>Tissierella</taxon>
    </lineage>
</organism>
<reference evidence="1 2" key="1">
    <citation type="submission" date="2019-09" db="EMBL/GenBank/DDBJ databases">
        <title>In-depth cultivation of the pig gut microbiome towards novel bacterial diversity and tailored functional studies.</title>
        <authorList>
            <person name="Wylensek D."/>
            <person name="Hitch T.C.A."/>
            <person name="Clavel T."/>
        </authorList>
    </citation>
    <scope>NUCLEOTIDE SEQUENCE [LARGE SCALE GENOMIC DNA]</scope>
    <source>
        <strain evidence="1 2">WCA3-693-APC-4?</strain>
    </source>
</reference>
<protein>
    <submittedName>
        <fullName evidence="1">Stage III sporulation protein D</fullName>
    </submittedName>
</protein>
<comment type="caution">
    <text evidence="1">The sequence shown here is derived from an EMBL/GenBank/DDBJ whole genome shotgun (WGS) entry which is preliminary data.</text>
</comment>
<dbReference type="EMBL" id="VUNQ01000021">
    <property type="protein sequence ID" value="MSU01888.1"/>
    <property type="molecule type" value="Genomic_DNA"/>
</dbReference>
<keyword evidence="2" id="KW-1185">Reference proteome</keyword>
<gene>
    <name evidence="1" type="ORF">FYJ83_10450</name>
</gene>
<sequence length="80" mass="9437">MEQRAIESANYLVKNNATIRETAKHMGVSKSTVHKDLIIRLKYINHSLYEKVREVLDANWEERYIRGGLATKERYESLKE</sequence>